<keyword evidence="7" id="KW-1185">Reference proteome</keyword>
<dbReference type="GO" id="GO:0005777">
    <property type="term" value="C:peroxisome"/>
    <property type="evidence" value="ECO:0007669"/>
    <property type="project" value="TreeGrafter"/>
</dbReference>
<dbReference type="InterPro" id="IPR039551">
    <property type="entry name" value="Cho/carn_acyl_trans"/>
</dbReference>
<evidence type="ECO:0000256" key="1">
    <source>
        <dbReference type="ARBA" id="ARBA00005232"/>
    </source>
</evidence>
<dbReference type="Gene3D" id="3.30.559.70">
    <property type="entry name" value="Choline/Carnitine o-acyltransferase, domain 2"/>
    <property type="match status" value="1"/>
</dbReference>
<reference evidence="6 7" key="1">
    <citation type="submission" date="2024-04" db="EMBL/GenBank/DDBJ databases">
        <authorList>
            <person name="Rising A."/>
            <person name="Reimegard J."/>
            <person name="Sonavane S."/>
            <person name="Akerstrom W."/>
            <person name="Nylinder S."/>
            <person name="Hedman E."/>
            <person name="Kallberg Y."/>
        </authorList>
    </citation>
    <scope>NUCLEOTIDE SEQUENCE [LARGE SCALE GENOMIC DNA]</scope>
</reference>
<comment type="caution">
    <text evidence="6">The sequence shown here is derived from an EMBL/GenBank/DDBJ whole genome shotgun (WGS) entry which is preliminary data.</text>
</comment>
<evidence type="ECO:0000256" key="2">
    <source>
        <dbReference type="ARBA" id="ARBA00022679"/>
    </source>
</evidence>
<evidence type="ECO:0000259" key="5">
    <source>
        <dbReference type="Pfam" id="PF00755"/>
    </source>
</evidence>
<proteinExistence type="inferred from homology"/>
<feature type="domain" description="Choline/carnitine acyltransferase" evidence="5">
    <location>
        <begin position="39"/>
        <end position="611"/>
    </location>
</feature>
<dbReference type="InterPro" id="IPR023213">
    <property type="entry name" value="CAT-like_dom_sf"/>
</dbReference>
<name>A0AAV1YSS1_9ARAC</name>
<protein>
    <recommendedName>
        <fullName evidence="5">Choline/carnitine acyltransferase domain-containing protein</fullName>
    </recommendedName>
</protein>
<dbReference type="AlphaFoldDB" id="A0AAV1YSS1"/>
<dbReference type="InterPro" id="IPR042231">
    <property type="entry name" value="Cho/carn_acyl_trans_2"/>
</dbReference>
<feature type="active site" description="Proton acceptor" evidence="4">
    <location>
        <position position="340"/>
    </location>
</feature>
<evidence type="ECO:0000256" key="3">
    <source>
        <dbReference type="ARBA" id="ARBA00023315"/>
    </source>
</evidence>
<evidence type="ECO:0000313" key="6">
    <source>
        <dbReference type="EMBL" id="CAL1262005.1"/>
    </source>
</evidence>
<evidence type="ECO:0000313" key="7">
    <source>
        <dbReference type="Proteomes" id="UP001497382"/>
    </source>
</evidence>
<comment type="similarity">
    <text evidence="1">Belongs to the carnitine/choline acetyltransferase family.</text>
</comment>
<dbReference type="Gene3D" id="3.30.559.10">
    <property type="entry name" value="Chloramphenicol acetyltransferase-like domain"/>
    <property type="match status" value="1"/>
</dbReference>
<sequence length="626" mass="71397">MSARTQNHPSPPLAFPARDALYVSNSEKTFSNDELLPSLPVPSLSQTIDKYLDSVKSLVTPGEYLKTKEIVHKFQTGIGEELHSKLLQKAASERNWLEKWWENVAYLSQRTALVPLCSMTGFTNMERIWHPAPGSQLERAALYMHFSLQFWKILREERLKPHTSRNVPWTMHQFRRYFNTVRIPGEVIDRLECYFQTELEEPMSPTHLIIMHNGHIFTFDAVDEFGDILSPPELQLQFQRIKDWCNKNSPGASVGVLTLADRSTWAKNREWLLKIHPENVLHMETIDKALTVVAFDDAEPTDFTGMCRETLTGEPNKLWADKSTNNVIYNNGTFSQISDHTPFDGLVPVVANHFVYSSLDECGGVWKGSKTVGRDLLPPRRLDFHLDDYIKVAIEESKKMYQSAAADCEIEVGCFNHYGKAFLKPHNFHPETYAQFALQLAYYTMHGRPASTYVTAATRQFYHGRTETMRSCFPEVVEWAHAMIEDKISPGEKLKLMQVASDKFKSLMKDCSENRGCDRHLLGLYMIAVEEGIDVPEIFLDSSWIKSGGNGNFTLSTSCVGFTPLGGGVMPMKEDGYGSFYNIEDNKFTFTVYAFKRCFETSAPKFLQHVERALINMKQLLVSAKL</sequence>
<gene>
    <name evidence="6" type="ORF">LARSCL_LOCUS726</name>
</gene>
<keyword evidence="3" id="KW-0012">Acyltransferase</keyword>
<dbReference type="PANTHER" id="PTHR22589">
    <property type="entry name" value="CARNITINE O-ACYLTRANSFERASE"/>
    <property type="match status" value="1"/>
</dbReference>
<dbReference type="InterPro" id="IPR000542">
    <property type="entry name" value="Carn_acyl_trans"/>
</dbReference>
<dbReference type="PROSITE" id="PS00439">
    <property type="entry name" value="ACYLTRANSF_C_1"/>
    <property type="match status" value="1"/>
</dbReference>
<dbReference type="EMBL" id="CAXIEN010000004">
    <property type="protein sequence ID" value="CAL1262005.1"/>
    <property type="molecule type" value="Genomic_DNA"/>
</dbReference>
<organism evidence="6 7">
    <name type="scientific">Larinioides sclopetarius</name>
    <dbReference type="NCBI Taxonomy" id="280406"/>
    <lineage>
        <taxon>Eukaryota</taxon>
        <taxon>Metazoa</taxon>
        <taxon>Ecdysozoa</taxon>
        <taxon>Arthropoda</taxon>
        <taxon>Chelicerata</taxon>
        <taxon>Arachnida</taxon>
        <taxon>Araneae</taxon>
        <taxon>Araneomorphae</taxon>
        <taxon>Entelegynae</taxon>
        <taxon>Araneoidea</taxon>
        <taxon>Araneidae</taxon>
        <taxon>Larinioides</taxon>
    </lineage>
</organism>
<accession>A0AAV1YSS1</accession>
<dbReference type="Pfam" id="PF00755">
    <property type="entry name" value="Carn_acyltransf"/>
    <property type="match status" value="1"/>
</dbReference>
<dbReference type="PANTHER" id="PTHR22589:SF67">
    <property type="entry name" value="PEROXISOMAL CARNITINE O-OCTANOYLTRANSFERASE"/>
    <property type="match status" value="1"/>
</dbReference>
<dbReference type="Proteomes" id="UP001497382">
    <property type="component" value="Unassembled WGS sequence"/>
</dbReference>
<keyword evidence="2" id="KW-0808">Transferase</keyword>
<evidence type="ECO:0000256" key="4">
    <source>
        <dbReference type="PIRSR" id="PIRSR600542-1"/>
    </source>
</evidence>
<dbReference type="SUPFAM" id="SSF52777">
    <property type="entry name" value="CoA-dependent acyltransferases"/>
    <property type="match status" value="2"/>
</dbReference>
<dbReference type="GO" id="GO:0008458">
    <property type="term" value="F:carnitine O-octanoyltransferase activity"/>
    <property type="evidence" value="ECO:0007669"/>
    <property type="project" value="TreeGrafter"/>
</dbReference>